<keyword evidence="2" id="KW-0378">Hydrolase</keyword>
<reference evidence="2 3" key="1">
    <citation type="submission" date="2018-10" db="EMBL/GenBank/DDBJ databases">
        <title>Genome sequencing of Arthrobacter oryzae TNB02.</title>
        <authorList>
            <person name="Cho Y.-J."/>
            <person name="Cho A."/>
            <person name="Kim O.-S."/>
        </authorList>
    </citation>
    <scope>NUCLEOTIDE SEQUENCE [LARGE SCALE GENOMIC DNA]</scope>
    <source>
        <strain evidence="2 3">TNB02</strain>
    </source>
</reference>
<dbReference type="AlphaFoldDB" id="A0A3N0C764"/>
<gene>
    <name evidence="2" type="ORF">D7003_04145</name>
</gene>
<dbReference type="InterPro" id="IPR051044">
    <property type="entry name" value="MAG_DAG_Lipase"/>
</dbReference>
<comment type="caution">
    <text evidence="2">The sequence shown here is derived from an EMBL/GenBank/DDBJ whole genome shotgun (WGS) entry which is preliminary data.</text>
</comment>
<evidence type="ECO:0000313" key="2">
    <source>
        <dbReference type="EMBL" id="RNL58368.1"/>
    </source>
</evidence>
<sequence length="368" mass="40186">MTTREDAVWQPDVLGSGFECLELPLAQDTEGAVVATLVRHRVQAGTPAGTPGPGRRPEGGGPLAAALRRRLCPDDAGPAASPAPAAPPQAILYLHGWADYFLQAELAEHLGAEGLHFYALDLRKFGRSLRDWQSPGDISDLADYDEDIAAAMAAIAADLALRTGRADAPAVHLVAHSFGGLVAALWAERHPGELATLILNAPWLELQGSSLIRTIATRLVDLLARTDPHQSFRLPNMPGYWESVSREAHGEWELDPRWRPTASFPIRAGWTKAVLAGHALVEGKLDIQEPVLIMLAGRTRIQAEWSEELMGVDAVIDVEETARRALGLGRRTSIYRYPGAIHDIFLSRRGIRREAYRDLVQWLRACPG</sequence>
<evidence type="ECO:0000313" key="3">
    <source>
        <dbReference type="Proteomes" id="UP000273807"/>
    </source>
</evidence>
<dbReference type="RefSeq" id="WP_123254208.1">
    <property type="nucleotide sequence ID" value="NZ_RBED01000069.1"/>
</dbReference>
<dbReference type="OrthoDB" id="9801217at2"/>
<dbReference type="GO" id="GO:0016787">
    <property type="term" value="F:hydrolase activity"/>
    <property type="evidence" value="ECO:0007669"/>
    <property type="project" value="UniProtKB-KW"/>
</dbReference>
<dbReference type="SUPFAM" id="SSF53474">
    <property type="entry name" value="alpha/beta-Hydrolases"/>
    <property type="match status" value="1"/>
</dbReference>
<keyword evidence="3" id="KW-1185">Reference proteome</keyword>
<evidence type="ECO:0000259" key="1">
    <source>
        <dbReference type="Pfam" id="PF12146"/>
    </source>
</evidence>
<dbReference type="InterPro" id="IPR022742">
    <property type="entry name" value="Hydrolase_4"/>
</dbReference>
<protein>
    <submittedName>
        <fullName evidence="2">Alpha/beta hydrolase</fullName>
    </submittedName>
</protein>
<accession>A0A3N0C764</accession>
<dbReference type="Proteomes" id="UP000273807">
    <property type="component" value="Unassembled WGS sequence"/>
</dbReference>
<organism evidence="2 3">
    <name type="scientific">Arthrobacter oryzae</name>
    <dbReference type="NCBI Taxonomy" id="409290"/>
    <lineage>
        <taxon>Bacteria</taxon>
        <taxon>Bacillati</taxon>
        <taxon>Actinomycetota</taxon>
        <taxon>Actinomycetes</taxon>
        <taxon>Micrococcales</taxon>
        <taxon>Micrococcaceae</taxon>
        <taxon>Arthrobacter</taxon>
    </lineage>
</organism>
<dbReference type="EMBL" id="RBED01000069">
    <property type="protein sequence ID" value="RNL58368.1"/>
    <property type="molecule type" value="Genomic_DNA"/>
</dbReference>
<dbReference type="InterPro" id="IPR029058">
    <property type="entry name" value="AB_hydrolase_fold"/>
</dbReference>
<dbReference type="Pfam" id="PF12146">
    <property type="entry name" value="Hydrolase_4"/>
    <property type="match status" value="1"/>
</dbReference>
<dbReference type="Gene3D" id="3.40.50.1820">
    <property type="entry name" value="alpha/beta hydrolase"/>
    <property type="match status" value="1"/>
</dbReference>
<proteinExistence type="predicted"/>
<dbReference type="PANTHER" id="PTHR11614">
    <property type="entry name" value="PHOSPHOLIPASE-RELATED"/>
    <property type="match status" value="1"/>
</dbReference>
<feature type="domain" description="Serine aminopeptidase S33" evidence="1">
    <location>
        <begin position="87"/>
        <end position="345"/>
    </location>
</feature>
<name>A0A3N0C764_9MICC</name>